<evidence type="ECO:0000256" key="8">
    <source>
        <dbReference type="SAM" id="MobiDB-lite"/>
    </source>
</evidence>
<evidence type="ECO:0000259" key="9">
    <source>
        <dbReference type="PROSITE" id="PS50011"/>
    </source>
</evidence>
<name>A0ABM8SFS8_9BURK</name>
<feature type="binding site" evidence="7">
    <location>
        <position position="63"/>
    </location>
    <ligand>
        <name>ATP</name>
        <dbReference type="ChEBI" id="CHEBI:30616"/>
    </ligand>
</feature>
<dbReference type="Gene3D" id="1.10.510.10">
    <property type="entry name" value="Transferase(Phosphotransferase) domain 1"/>
    <property type="match status" value="1"/>
</dbReference>
<evidence type="ECO:0000256" key="4">
    <source>
        <dbReference type="ARBA" id="ARBA00022741"/>
    </source>
</evidence>
<gene>
    <name evidence="10" type="primary">pknD_4</name>
    <name evidence="10" type="ORF">R69888_05452</name>
</gene>
<evidence type="ECO:0000256" key="6">
    <source>
        <dbReference type="ARBA" id="ARBA00022840"/>
    </source>
</evidence>
<dbReference type="RefSeq" id="WP_236067002.1">
    <property type="nucleotide sequence ID" value="NZ_CAJNBK010000021.1"/>
</dbReference>
<dbReference type="GO" id="GO:0004674">
    <property type="term" value="F:protein serine/threonine kinase activity"/>
    <property type="evidence" value="ECO:0007669"/>
    <property type="project" value="UniProtKB-EC"/>
</dbReference>
<dbReference type="Proteomes" id="UP000672526">
    <property type="component" value="Unassembled WGS sequence"/>
</dbReference>
<comment type="similarity">
    <text evidence="1">Belongs to the protein kinase superfamily. NEK Ser/Thr protein kinase family. NIMA subfamily.</text>
</comment>
<dbReference type="PANTHER" id="PTHR43671:SF13">
    <property type="entry name" value="SERINE_THREONINE-PROTEIN KINASE NEK2"/>
    <property type="match status" value="1"/>
</dbReference>
<sequence>MMDPLFKERMTAAPDEGHAGGSRPLPIGHRLGEFELDSVLGIGGFGIVYRAFDRTLQRTVAVKEYMPSLLARRGGDFTVCLRADRFAQAFDSGRAAFLNEARLLAQFDHPDLVKVLQFWQNHGTAYMVMPFYEGQTLKQRAATHAPMGEAELMSLLAALLGALGTLHRAQCFHRDISLDNVLIRADGKPVLLDFGAARKSIGDAVDETSVMLKPGYAPIEQYTDDPAFVQGPWTDIYSLGALVHAMIVGEPPAAAVVRSIQDTWQPLASREFPGRERYSRPFLEAIDCALQLRIADRPDSVAAFAQLLGLRDAGAGMYIAGDRSQGMREPAALSAGAQGIATAGIAAAAAQPNEPQAGANDLPGVPRPSSAGEMSRPSDADAGGKDQSGAVIQGATGLLNDASGSAAEASLIAETPEVTQSEPAANGQHDDLRLGAQRPGGHRPYRIAGALVLIVAACVGTFKLLQFAIRVPEQHAAAATTPEVQAPVVVVPREPAPPLAQAVPVQPPQAAHASGASESAPHEPVEQANAAAAPATAASAPDSIAADAQAASASITADAQAASAAGASGQSATQRVAAGDDRKTAKLVAVRFQVYPWGEVYVGGVKRGVSPPLKTLTLAPGTYDIEIRNGELPPMRRTVQLDAGGGPVSISYTFE</sequence>
<dbReference type="PROSITE" id="PS00107">
    <property type="entry name" value="PROTEIN_KINASE_ATP"/>
    <property type="match status" value="1"/>
</dbReference>
<feature type="domain" description="Protein kinase" evidence="9">
    <location>
        <begin position="34"/>
        <end position="310"/>
    </location>
</feature>
<dbReference type="PROSITE" id="PS00109">
    <property type="entry name" value="PROTEIN_KINASE_TYR"/>
    <property type="match status" value="1"/>
</dbReference>
<dbReference type="InterPro" id="IPR000719">
    <property type="entry name" value="Prot_kinase_dom"/>
</dbReference>
<feature type="region of interest" description="Disordered" evidence="8">
    <location>
        <begin position="354"/>
        <end position="388"/>
    </location>
</feature>
<dbReference type="PROSITE" id="PS50011">
    <property type="entry name" value="PROTEIN_KINASE_DOM"/>
    <property type="match status" value="1"/>
</dbReference>
<dbReference type="InterPro" id="IPR017441">
    <property type="entry name" value="Protein_kinase_ATP_BS"/>
</dbReference>
<reference evidence="10 11" key="1">
    <citation type="submission" date="2021-02" db="EMBL/GenBank/DDBJ databases">
        <authorList>
            <person name="Vanwijnsberghe S."/>
        </authorList>
    </citation>
    <scope>NUCLEOTIDE SEQUENCE [LARGE SCALE GENOMIC DNA]</scope>
    <source>
        <strain evidence="10 11">LMG 31837</strain>
    </source>
</reference>
<evidence type="ECO:0000313" key="10">
    <source>
        <dbReference type="EMBL" id="CAE6806389.1"/>
    </source>
</evidence>
<comment type="caution">
    <text evidence="10">The sequence shown here is derived from an EMBL/GenBank/DDBJ whole genome shotgun (WGS) entry which is preliminary data.</text>
</comment>
<keyword evidence="5 10" id="KW-0418">Kinase</keyword>
<organism evidence="10 11">
    <name type="scientific">Paraburkholderia haematera</name>
    <dbReference type="NCBI Taxonomy" id="2793077"/>
    <lineage>
        <taxon>Bacteria</taxon>
        <taxon>Pseudomonadati</taxon>
        <taxon>Pseudomonadota</taxon>
        <taxon>Betaproteobacteria</taxon>
        <taxon>Burkholderiales</taxon>
        <taxon>Burkholderiaceae</taxon>
        <taxon>Paraburkholderia</taxon>
    </lineage>
</organism>
<evidence type="ECO:0000256" key="7">
    <source>
        <dbReference type="PROSITE-ProRule" id="PRU10141"/>
    </source>
</evidence>
<dbReference type="CDD" id="cd14014">
    <property type="entry name" value="STKc_PknB_like"/>
    <property type="match status" value="1"/>
</dbReference>
<proteinExistence type="inferred from homology"/>
<feature type="region of interest" description="Disordered" evidence="8">
    <location>
        <begin position="499"/>
        <end position="536"/>
    </location>
</feature>
<dbReference type="InterPro" id="IPR011009">
    <property type="entry name" value="Kinase-like_dom_sf"/>
</dbReference>
<dbReference type="Pfam" id="PF00069">
    <property type="entry name" value="Pkinase"/>
    <property type="match status" value="1"/>
</dbReference>
<dbReference type="PANTHER" id="PTHR43671">
    <property type="entry name" value="SERINE/THREONINE-PROTEIN KINASE NEK"/>
    <property type="match status" value="1"/>
</dbReference>
<evidence type="ECO:0000256" key="2">
    <source>
        <dbReference type="ARBA" id="ARBA00012513"/>
    </source>
</evidence>
<dbReference type="SUPFAM" id="SSF56112">
    <property type="entry name" value="Protein kinase-like (PK-like)"/>
    <property type="match status" value="1"/>
</dbReference>
<evidence type="ECO:0000256" key="5">
    <source>
        <dbReference type="ARBA" id="ARBA00022777"/>
    </source>
</evidence>
<evidence type="ECO:0000256" key="1">
    <source>
        <dbReference type="ARBA" id="ARBA00010886"/>
    </source>
</evidence>
<keyword evidence="3 10" id="KW-0808">Transferase</keyword>
<feature type="compositionally biased region" description="Low complexity" evidence="8">
    <location>
        <begin position="499"/>
        <end position="513"/>
    </location>
</feature>
<evidence type="ECO:0000313" key="11">
    <source>
        <dbReference type="Proteomes" id="UP000672526"/>
    </source>
</evidence>
<feature type="region of interest" description="Disordered" evidence="8">
    <location>
        <begin position="415"/>
        <end position="438"/>
    </location>
</feature>
<keyword evidence="4 7" id="KW-0547">Nucleotide-binding</keyword>
<accession>A0ABM8SFS8</accession>
<dbReference type="EMBL" id="CAJNBK010000021">
    <property type="protein sequence ID" value="CAE6806389.1"/>
    <property type="molecule type" value="Genomic_DNA"/>
</dbReference>
<keyword evidence="6 7" id="KW-0067">ATP-binding</keyword>
<protein>
    <recommendedName>
        <fullName evidence="2">non-specific serine/threonine protein kinase</fullName>
        <ecNumber evidence="2">2.7.11.1</ecNumber>
    </recommendedName>
</protein>
<dbReference type="EC" id="2.7.11.1" evidence="2"/>
<keyword evidence="11" id="KW-1185">Reference proteome</keyword>
<evidence type="ECO:0000256" key="3">
    <source>
        <dbReference type="ARBA" id="ARBA00022679"/>
    </source>
</evidence>
<dbReference type="InterPro" id="IPR050660">
    <property type="entry name" value="NEK_Ser/Thr_kinase"/>
</dbReference>
<dbReference type="InterPro" id="IPR008266">
    <property type="entry name" value="Tyr_kinase_AS"/>
</dbReference>